<dbReference type="NCBIfam" id="TIGR04183">
    <property type="entry name" value="Por_Secre_tail"/>
    <property type="match status" value="1"/>
</dbReference>
<dbReference type="Pfam" id="PF14240">
    <property type="entry name" value="YHYH"/>
    <property type="match status" value="1"/>
</dbReference>
<sequence>MKILITLITLSLSVITVCDAQMNPLITSWKLNTTGATGYLGYTSNVKQVLYSTTSVYVKTNDLADYIPVNAGSGMGQVDWWPNNPWFPDSMGYTFRFRLNPTQNTGTPKKPPYGHIGVWVNGVSIYNPLDAKSYNNDATWFQNAFYWEHLLAETFDSCWGHPNQSHEYHTHQSPSCVYDQTDSLNHSPIIGFAFDGFPVYGCYAYTNTNGTGAIKRMKSSYRMRTMADRTTLPNGIVLAPAFYGPSFETVPLGGYQEDFEYVAGLGDLDDHNGRFCITPEYPLGIYAYFVTLDSTLTPVYPYAIGQTFYGKIIQTDGNMGPNSGFVTISEPVTNYIPSTTGVNEIETIMDIVVFPNPASDVINFVLKSNDFTSILKGEIFSQSGELIYSNDVNTNRYYAFSTSSLSSGIYYLKITSNNRSFTTKFMVTK</sequence>
<accession>A0A9D7XR23</accession>
<dbReference type="InterPro" id="IPR025924">
    <property type="entry name" value="YHYH_dom"/>
</dbReference>
<proteinExistence type="predicted"/>
<evidence type="ECO:0000259" key="2">
    <source>
        <dbReference type="Pfam" id="PF14240"/>
    </source>
</evidence>
<feature type="domain" description="Secretion system C-terminal sorting" evidence="3">
    <location>
        <begin position="353"/>
        <end position="427"/>
    </location>
</feature>
<feature type="signal peptide" evidence="1">
    <location>
        <begin position="1"/>
        <end position="20"/>
    </location>
</feature>
<feature type="domain" description="YHYH" evidence="2">
    <location>
        <begin position="95"/>
        <end position="297"/>
    </location>
</feature>
<dbReference type="Pfam" id="PF18962">
    <property type="entry name" value="Por_Secre_tail"/>
    <property type="match status" value="1"/>
</dbReference>
<dbReference type="AlphaFoldDB" id="A0A9D7XR23"/>
<comment type="caution">
    <text evidence="4">The sequence shown here is derived from an EMBL/GenBank/DDBJ whole genome shotgun (WGS) entry which is preliminary data.</text>
</comment>
<gene>
    <name evidence="4" type="ORF">IPP15_00160</name>
</gene>
<dbReference type="Proteomes" id="UP000808337">
    <property type="component" value="Unassembled WGS sequence"/>
</dbReference>
<keyword evidence="1" id="KW-0732">Signal</keyword>
<evidence type="ECO:0000313" key="4">
    <source>
        <dbReference type="EMBL" id="MBK9980833.1"/>
    </source>
</evidence>
<protein>
    <submittedName>
        <fullName evidence="4">YHYH protein</fullName>
    </submittedName>
</protein>
<evidence type="ECO:0000259" key="3">
    <source>
        <dbReference type="Pfam" id="PF18962"/>
    </source>
</evidence>
<evidence type="ECO:0000256" key="1">
    <source>
        <dbReference type="SAM" id="SignalP"/>
    </source>
</evidence>
<organism evidence="4 5">
    <name type="scientific">Candidatus Opimibacter skivensis</name>
    <dbReference type="NCBI Taxonomy" id="2982028"/>
    <lineage>
        <taxon>Bacteria</taxon>
        <taxon>Pseudomonadati</taxon>
        <taxon>Bacteroidota</taxon>
        <taxon>Saprospiria</taxon>
        <taxon>Saprospirales</taxon>
        <taxon>Saprospiraceae</taxon>
        <taxon>Candidatus Opimibacter</taxon>
    </lineage>
</organism>
<name>A0A9D7XR23_9BACT</name>
<feature type="chain" id="PRO_5038583307" evidence="1">
    <location>
        <begin position="21"/>
        <end position="429"/>
    </location>
</feature>
<dbReference type="EMBL" id="JADKGY010000001">
    <property type="protein sequence ID" value="MBK9980833.1"/>
    <property type="molecule type" value="Genomic_DNA"/>
</dbReference>
<evidence type="ECO:0000313" key="5">
    <source>
        <dbReference type="Proteomes" id="UP000808337"/>
    </source>
</evidence>
<dbReference type="InterPro" id="IPR026444">
    <property type="entry name" value="Secre_tail"/>
</dbReference>
<reference evidence="4 5" key="1">
    <citation type="submission" date="2020-10" db="EMBL/GenBank/DDBJ databases">
        <title>Connecting structure to function with the recovery of over 1000 high-quality activated sludge metagenome-assembled genomes encoding full-length rRNA genes using long-read sequencing.</title>
        <authorList>
            <person name="Singleton C.M."/>
            <person name="Petriglieri F."/>
            <person name="Kristensen J.M."/>
            <person name="Kirkegaard R.H."/>
            <person name="Michaelsen T.Y."/>
            <person name="Andersen M.H."/>
            <person name="Karst S.M."/>
            <person name="Dueholm M.S."/>
            <person name="Nielsen P.H."/>
            <person name="Albertsen M."/>
        </authorList>
    </citation>
    <scope>NUCLEOTIDE SEQUENCE [LARGE SCALE GENOMIC DNA]</scope>
    <source>
        <strain evidence="4">Ribe_18-Q3-R11-54_MAXAC.273</strain>
    </source>
</reference>